<protein>
    <submittedName>
        <fullName evidence="1">Uncharacterized protein</fullName>
    </submittedName>
</protein>
<dbReference type="AlphaFoldDB" id="A0A5J5D1M7"/>
<comment type="caution">
    <text evidence="1">The sequence shown here is derived from an EMBL/GenBank/DDBJ whole genome shotgun (WGS) entry which is preliminary data.</text>
</comment>
<proteinExistence type="predicted"/>
<sequence length="148" mass="16188">MLNIERTVGTITPKKVFSFRESLLGVSEADSGVASDSAPHATALTARPHTPEVIKGVRSFDMVAGCFWWERPGQMRSGRSNVTAAGRACRTELSRELDAVKDVLPNNNTAAVARLVLLLFVQKCHGRVETAHVIAKRGGQICHKYEQM</sequence>
<dbReference type="EMBL" id="VOFY01000013">
    <property type="protein sequence ID" value="KAA8587073.1"/>
    <property type="molecule type" value="Genomic_DNA"/>
</dbReference>
<accession>A0A5J5D1M7</accession>
<organism evidence="1 2">
    <name type="scientific">Etheostoma spectabile</name>
    <name type="common">orangethroat darter</name>
    <dbReference type="NCBI Taxonomy" id="54343"/>
    <lineage>
        <taxon>Eukaryota</taxon>
        <taxon>Metazoa</taxon>
        <taxon>Chordata</taxon>
        <taxon>Craniata</taxon>
        <taxon>Vertebrata</taxon>
        <taxon>Euteleostomi</taxon>
        <taxon>Actinopterygii</taxon>
        <taxon>Neopterygii</taxon>
        <taxon>Teleostei</taxon>
        <taxon>Neoteleostei</taxon>
        <taxon>Acanthomorphata</taxon>
        <taxon>Eupercaria</taxon>
        <taxon>Perciformes</taxon>
        <taxon>Percoidei</taxon>
        <taxon>Percidae</taxon>
        <taxon>Etheostomatinae</taxon>
        <taxon>Etheostoma</taxon>
    </lineage>
</organism>
<dbReference type="Proteomes" id="UP000327493">
    <property type="component" value="Chromosome 13"/>
</dbReference>
<evidence type="ECO:0000313" key="1">
    <source>
        <dbReference type="EMBL" id="KAA8587073.1"/>
    </source>
</evidence>
<name>A0A5J5D1M7_9PERO</name>
<evidence type="ECO:0000313" key="2">
    <source>
        <dbReference type="Proteomes" id="UP000327493"/>
    </source>
</evidence>
<keyword evidence="2" id="KW-1185">Reference proteome</keyword>
<reference evidence="1 2" key="1">
    <citation type="submission" date="2019-08" db="EMBL/GenBank/DDBJ databases">
        <title>A chromosome-level genome assembly, high-density linkage maps, and genome scans reveal the genomic architecture of hybrid incompatibilities underlying speciation via character displacement in darters (Percidae: Etheostominae).</title>
        <authorList>
            <person name="Moran R.L."/>
            <person name="Catchen J.M."/>
            <person name="Fuller R.C."/>
        </authorList>
    </citation>
    <scope>NUCLEOTIDE SEQUENCE [LARGE SCALE GENOMIC DNA]</scope>
    <source>
        <strain evidence="1">EspeVRDwgs_2016</strain>
        <tissue evidence="1">Muscle</tissue>
    </source>
</reference>
<gene>
    <name evidence="1" type="ORF">FQN60_000909</name>
</gene>